<dbReference type="FunFam" id="2.60.200.20:FF:000001">
    <property type="entry name" value="Kinesin family member 1B"/>
    <property type="match status" value="1"/>
</dbReference>
<dbReference type="GO" id="GO:0008017">
    <property type="term" value="F:microtubule binding"/>
    <property type="evidence" value="ECO:0007669"/>
    <property type="project" value="InterPro"/>
</dbReference>
<proteinExistence type="inferred from homology"/>
<dbReference type="InterPro" id="IPR022140">
    <property type="entry name" value="Kinesin-like_KIF1-typ"/>
</dbReference>
<dbReference type="Pfam" id="PF12423">
    <property type="entry name" value="KIF1B"/>
    <property type="match status" value="1"/>
</dbReference>
<dbReference type="GO" id="GO:0008574">
    <property type="term" value="F:plus-end-directed microtubule motor activity"/>
    <property type="evidence" value="ECO:0007669"/>
    <property type="project" value="UniProtKB-ARBA"/>
</dbReference>
<name>A0A914CSL6_9BILA</name>
<dbReference type="SUPFAM" id="SSF49879">
    <property type="entry name" value="SMAD/FHA domain"/>
    <property type="match status" value="1"/>
</dbReference>
<dbReference type="GO" id="GO:0005874">
    <property type="term" value="C:microtubule"/>
    <property type="evidence" value="ECO:0007669"/>
    <property type="project" value="UniProtKB-KW"/>
</dbReference>
<dbReference type="PANTHER" id="PTHR47117">
    <property type="entry name" value="STAR-RELATED LIPID TRANSFER PROTEIN 9"/>
    <property type="match status" value="1"/>
</dbReference>
<keyword evidence="10" id="KW-0206">Cytoskeleton</keyword>
<dbReference type="GO" id="GO:0047496">
    <property type="term" value="P:vesicle transport along microtubule"/>
    <property type="evidence" value="ECO:0007669"/>
    <property type="project" value="UniProtKB-ARBA"/>
</dbReference>
<evidence type="ECO:0000259" key="14">
    <source>
        <dbReference type="PROSITE" id="PS50067"/>
    </source>
</evidence>
<feature type="compositionally biased region" description="Polar residues" evidence="13">
    <location>
        <begin position="946"/>
        <end position="956"/>
    </location>
</feature>
<comment type="similarity">
    <text evidence="11">Belongs to the TRAFAC class myosin-kinesin ATPase superfamily. Kinesin family.</text>
</comment>
<dbReference type="Proteomes" id="UP000887540">
    <property type="component" value="Unplaced"/>
</dbReference>
<dbReference type="CDD" id="cd22705">
    <property type="entry name" value="FHA_KIF1"/>
    <property type="match status" value="1"/>
</dbReference>
<dbReference type="InterPro" id="IPR036961">
    <property type="entry name" value="Kinesin_motor_dom_sf"/>
</dbReference>
<dbReference type="InterPro" id="IPR008984">
    <property type="entry name" value="SMAD_FHA_dom_sf"/>
</dbReference>
<dbReference type="SUPFAM" id="SSF52540">
    <property type="entry name" value="P-loop containing nucleoside triphosphate hydrolases"/>
    <property type="match status" value="1"/>
</dbReference>
<evidence type="ECO:0000313" key="15">
    <source>
        <dbReference type="Proteomes" id="UP000887540"/>
    </source>
</evidence>
<evidence type="ECO:0000313" key="16">
    <source>
        <dbReference type="WBParaSite" id="ACRNAN_scaffold1410.g28307.t1"/>
    </source>
</evidence>
<keyword evidence="6 11" id="KW-0547">Nucleotide-binding</keyword>
<dbReference type="FunFam" id="3.40.850.10:FF:000047">
    <property type="entry name" value="Kinesin family protein"/>
    <property type="match status" value="1"/>
</dbReference>
<evidence type="ECO:0000256" key="4">
    <source>
        <dbReference type="ARBA" id="ARBA00022490"/>
    </source>
</evidence>
<evidence type="ECO:0000256" key="12">
    <source>
        <dbReference type="SAM" id="Coils"/>
    </source>
</evidence>
<dbReference type="Pfam" id="PF00498">
    <property type="entry name" value="FHA"/>
    <property type="match status" value="1"/>
</dbReference>
<organism evidence="15 16">
    <name type="scientific">Acrobeloides nanus</name>
    <dbReference type="NCBI Taxonomy" id="290746"/>
    <lineage>
        <taxon>Eukaryota</taxon>
        <taxon>Metazoa</taxon>
        <taxon>Ecdysozoa</taxon>
        <taxon>Nematoda</taxon>
        <taxon>Chromadorea</taxon>
        <taxon>Rhabditida</taxon>
        <taxon>Tylenchina</taxon>
        <taxon>Cephalobomorpha</taxon>
        <taxon>Cephaloboidea</taxon>
        <taxon>Cephalobidae</taxon>
        <taxon>Acrobeloides</taxon>
    </lineage>
</organism>
<dbReference type="Gene3D" id="2.60.200.20">
    <property type="match status" value="1"/>
</dbReference>
<keyword evidence="9 11" id="KW-0505">Motor protein</keyword>
<dbReference type="GO" id="GO:0005524">
    <property type="term" value="F:ATP binding"/>
    <property type="evidence" value="ECO:0007669"/>
    <property type="project" value="UniProtKB-UniRule"/>
</dbReference>
<dbReference type="Pfam" id="PF16183">
    <property type="entry name" value="Kinesin_assoc"/>
    <property type="match status" value="2"/>
</dbReference>
<dbReference type="InterPro" id="IPR001752">
    <property type="entry name" value="Kinesin_motor_dom"/>
</dbReference>
<evidence type="ECO:0000256" key="2">
    <source>
        <dbReference type="ARBA" id="ARBA00020751"/>
    </source>
</evidence>
<dbReference type="CDD" id="cd01365">
    <property type="entry name" value="KISc_KIF1A_KIF1B"/>
    <property type="match status" value="1"/>
</dbReference>
<evidence type="ECO:0000256" key="13">
    <source>
        <dbReference type="SAM" id="MobiDB-lite"/>
    </source>
</evidence>
<accession>A0A914CSL6</accession>
<feature type="binding site" evidence="11">
    <location>
        <begin position="93"/>
        <end position="100"/>
    </location>
    <ligand>
        <name>ATP</name>
        <dbReference type="ChEBI" id="CHEBI:30616"/>
    </ligand>
</feature>
<protein>
    <recommendedName>
        <fullName evidence="2">Kinesin-like protein unc-104</fullName>
    </recommendedName>
</protein>
<dbReference type="InterPro" id="IPR019821">
    <property type="entry name" value="Kinesin_motor_CS"/>
</dbReference>
<dbReference type="Gene3D" id="3.40.850.10">
    <property type="entry name" value="Kinesin motor domain"/>
    <property type="match status" value="1"/>
</dbReference>
<dbReference type="AlphaFoldDB" id="A0A914CSL6"/>
<keyword evidence="8 12" id="KW-0175">Coiled coil</keyword>
<dbReference type="Pfam" id="PF00225">
    <property type="entry name" value="Kinesin"/>
    <property type="match status" value="1"/>
</dbReference>
<keyword evidence="5" id="KW-0493">Microtubule</keyword>
<evidence type="ECO:0000256" key="3">
    <source>
        <dbReference type="ARBA" id="ARBA00022448"/>
    </source>
</evidence>
<sequence length="1079" mass="122983">MASASVKVAVRVRPFNNRENERDSKSVIAMAGPTTTITGGAGQIHSFNYDYSYWSCNRSDAHFVNQKTVYEDLGVEMLEHAFQGYNVCIFAYGQTGAGKSYTMMGKPSDPEEMGIIPRLCKDLFTRCEENSSQTLKYSVEVSYLEIYCEKPRDLLNPNNTSNLRLREHPLMGPYLDELTKLVVCSYQDIYDLMDEGNKARTVAATNMNSTSSRSHAIFTIVLTQKRHDVETNMDTEKVSKISLVDLAGSERAGSTGAEGQRLKEGANINKSLTTLGLVISKLADESSKKKGKGTRATVVPYRDSMLTWLLRENLGGNSKTAMIAAISPADINFEETLSTLRYADRAKQIVCRAKINEDPNAKLIRELKEEVNKLKNLLLRRGIELDATGELTSNKCALYSEEDTIEQLKTSEKLIAQLNETWEDKLRKTEDIRKIREEELREMGLATSVDGSTLGVFSPTKFPHLVNLNEDPLMSECLLYYLKEGITRVGRPEAEVRPHIPLSGQGIQENHCKFINEDGMVTLEPEQGAQCFVNGTPVTGPTRLTTGSRVILGRHHVFRFNDPQEARMSRHNLAAAAKDPIDWKYAQMELYEKQGIDLKQEMEKKLCEMEQQFRKELEEMERQHKRKNNEYESRIESLQRQVDLAQSMISSSGCSTWDGTGEFILSQSLLAAVNEEPPSWTPEQERIVRRAAIKWRYHQFTSVRDDLWGNAIFLKEANAIAVELKKRVQFQFVLLTDTMYSPLPPDLLPPGEDLTLRPYPKTVVAIQVTDLKNGATHYWSLEKLKQRLEDMRRLYNADISEAVTPENQFANVNEMLTAMFPNNHLVPEMDRLKPMRDSHEKSAESADLINDEDLSMDVWMGTDPFYDRFPWFRMVGRAFVYMSNLLNNVGLVHKVAIVNERGEVKGYLRVMVEPILEEVQTPMKPSSKLNFRKEDFLRKYRRSKSSNKQSATSEGYVSNDEESTSEELEAAFPAHLKKDKEYSFRVTIIEAINVPAEYTDVFCQFNFLHRHDEAFSTEPVRSNPQTKGLRFDHVQDLRANVNAAFVHYLQHFPIIFEIFGHLNKAADSQTEKIQHLPMS</sequence>
<feature type="region of interest" description="Disordered" evidence="13">
    <location>
        <begin position="940"/>
        <end position="964"/>
    </location>
</feature>
<dbReference type="InterPro" id="IPR000253">
    <property type="entry name" value="FHA_dom"/>
</dbReference>
<feature type="domain" description="Kinesin motor" evidence="14">
    <location>
        <begin position="5"/>
        <end position="349"/>
    </location>
</feature>
<dbReference type="PROSITE" id="PS00411">
    <property type="entry name" value="KINESIN_MOTOR_1"/>
    <property type="match status" value="1"/>
</dbReference>
<dbReference type="InterPro" id="IPR027417">
    <property type="entry name" value="P-loop_NTPase"/>
</dbReference>
<keyword evidence="3" id="KW-0813">Transport</keyword>
<dbReference type="PANTHER" id="PTHR47117:SF10">
    <property type="entry name" value="KINESIN-LIKE PROTEIN KIF1B"/>
    <property type="match status" value="1"/>
</dbReference>
<reference evidence="16" key="1">
    <citation type="submission" date="2022-11" db="UniProtKB">
        <authorList>
            <consortium name="WormBaseParasite"/>
        </authorList>
    </citation>
    <scope>IDENTIFICATION</scope>
</reference>
<evidence type="ECO:0000256" key="8">
    <source>
        <dbReference type="ARBA" id="ARBA00023054"/>
    </source>
</evidence>
<dbReference type="GO" id="GO:0005546">
    <property type="term" value="F:phosphatidylinositol-4,5-bisphosphate binding"/>
    <property type="evidence" value="ECO:0007669"/>
    <property type="project" value="UniProtKB-ARBA"/>
</dbReference>
<evidence type="ECO:0000256" key="10">
    <source>
        <dbReference type="ARBA" id="ARBA00023212"/>
    </source>
</evidence>
<dbReference type="PRINTS" id="PR00380">
    <property type="entry name" value="KINESINHEAVY"/>
</dbReference>
<evidence type="ECO:0000256" key="5">
    <source>
        <dbReference type="ARBA" id="ARBA00022701"/>
    </source>
</evidence>
<keyword evidence="7 11" id="KW-0067">ATP-binding</keyword>
<dbReference type="SMART" id="SM00240">
    <property type="entry name" value="FHA"/>
    <property type="match status" value="1"/>
</dbReference>
<feature type="coiled-coil region" evidence="12">
    <location>
        <begin position="603"/>
        <end position="648"/>
    </location>
</feature>
<evidence type="ECO:0000256" key="11">
    <source>
        <dbReference type="PROSITE-ProRule" id="PRU00283"/>
    </source>
</evidence>
<evidence type="ECO:0000256" key="1">
    <source>
        <dbReference type="ARBA" id="ARBA00004245"/>
    </source>
</evidence>
<dbReference type="PROSITE" id="PS50067">
    <property type="entry name" value="KINESIN_MOTOR_2"/>
    <property type="match status" value="1"/>
</dbReference>
<comment type="subcellular location">
    <subcellularLocation>
        <location evidence="1">Cytoplasm</location>
        <location evidence="1">Cytoskeleton</location>
    </subcellularLocation>
</comment>
<keyword evidence="15" id="KW-1185">Reference proteome</keyword>
<evidence type="ECO:0000256" key="9">
    <source>
        <dbReference type="ARBA" id="ARBA00023175"/>
    </source>
</evidence>
<keyword evidence="4" id="KW-0963">Cytoplasm</keyword>
<evidence type="ECO:0000256" key="6">
    <source>
        <dbReference type="ARBA" id="ARBA00022741"/>
    </source>
</evidence>
<dbReference type="SMART" id="SM00129">
    <property type="entry name" value="KISc"/>
    <property type="match status" value="1"/>
</dbReference>
<dbReference type="InterPro" id="IPR032405">
    <property type="entry name" value="Kinesin_assoc"/>
</dbReference>
<evidence type="ECO:0000256" key="7">
    <source>
        <dbReference type="ARBA" id="ARBA00022840"/>
    </source>
</evidence>
<dbReference type="WBParaSite" id="ACRNAN_scaffold1410.g28307.t1">
    <property type="protein sequence ID" value="ACRNAN_scaffold1410.g28307.t1"/>
    <property type="gene ID" value="ACRNAN_scaffold1410.g28307"/>
</dbReference>
<dbReference type="Gene3D" id="6.10.250.2520">
    <property type="match status" value="1"/>
</dbReference>